<dbReference type="PANTHER" id="PTHR47354:SF5">
    <property type="entry name" value="PROTEIN RFBI"/>
    <property type="match status" value="1"/>
</dbReference>
<dbReference type="SUPFAM" id="SSF52343">
    <property type="entry name" value="Ferredoxin reductase-like, C-terminal NADP-linked domain"/>
    <property type="match status" value="1"/>
</dbReference>
<accession>A0A845VFM9</accession>
<dbReference type="Pfam" id="PF00111">
    <property type="entry name" value="Fer2"/>
    <property type="match status" value="1"/>
</dbReference>
<dbReference type="InterPro" id="IPR017938">
    <property type="entry name" value="Riboflavin_synthase-like_b-brl"/>
</dbReference>
<dbReference type="Gene3D" id="3.40.50.80">
    <property type="entry name" value="Nucleotide-binding domain of ferredoxin-NADP reductase (FNR) module"/>
    <property type="match status" value="1"/>
</dbReference>
<dbReference type="Gene3D" id="2.40.30.10">
    <property type="entry name" value="Translation factors"/>
    <property type="match status" value="1"/>
</dbReference>
<dbReference type="InterPro" id="IPR017927">
    <property type="entry name" value="FAD-bd_FR_type"/>
</dbReference>
<dbReference type="PROSITE" id="PS00197">
    <property type="entry name" value="2FE2S_FER_1"/>
    <property type="match status" value="1"/>
</dbReference>
<dbReference type="GO" id="GO:0016491">
    <property type="term" value="F:oxidoreductase activity"/>
    <property type="evidence" value="ECO:0007669"/>
    <property type="project" value="InterPro"/>
</dbReference>
<dbReference type="CDD" id="cd00207">
    <property type="entry name" value="fer2"/>
    <property type="match status" value="1"/>
</dbReference>
<dbReference type="InterPro" id="IPR008333">
    <property type="entry name" value="Cbr1-like_FAD-bd_dom"/>
</dbReference>
<comment type="caution">
    <text evidence="3">The sequence shown here is derived from an EMBL/GenBank/DDBJ whole genome shotgun (WGS) entry which is preliminary data.</text>
</comment>
<dbReference type="GO" id="GO:0051537">
    <property type="term" value="F:2 iron, 2 sulfur cluster binding"/>
    <property type="evidence" value="ECO:0007669"/>
    <property type="project" value="InterPro"/>
</dbReference>
<feature type="domain" description="2Fe-2S ferredoxin-type" evidence="1">
    <location>
        <begin position="6"/>
        <end position="96"/>
    </location>
</feature>
<dbReference type="EMBL" id="JAAGSC010000041">
    <property type="protein sequence ID" value="NDY96029.1"/>
    <property type="molecule type" value="Genomic_DNA"/>
</dbReference>
<keyword evidence="4" id="KW-1185">Reference proteome</keyword>
<dbReference type="InterPro" id="IPR001041">
    <property type="entry name" value="2Fe-2S_ferredoxin-type"/>
</dbReference>
<dbReference type="SUPFAM" id="SSF63380">
    <property type="entry name" value="Riboflavin synthase domain-like"/>
    <property type="match status" value="1"/>
</dbReference>
<name>A0A845VFM9_9GAMM</name>
<dbReference type="Proteomes" id="UP000484885">
    <property type="component" value="Unassembled WGS sequence"/>
</dbReference>
<dbReference type="InterPro" id="IPR006058">
    <property type="entry name" value="2Fe2S_fd_BS"/>
</dbReference>
<dbReference type="CDD" id="cd06189">
    <property type="entry name" value="flavin_oxioreductase"/>
    <property type="match status" value="1"/>
</dbReference>
<dbReference type="RefSeq" id="WP_164211413.1">
    <property type="nucleotide sequence ID" value="NZ_JAAGSC010000041.1"/>
</dbReference>
<evidence type="ECO:0000259" key="1">
    <source>
        <dbReference type="PROSITE" id="PS51085"/>
    </source>
</evidence>
<dbReference type="PRINTS" id="PR00410">
    <property type="entry name" value="PHEHYDRXLASE"/>
</dbReference>
<dbReference type="InterPro" id="IPR036010">
    <property type="entry name" value="2Fe-2S_ferredoxin-like_sf"/>
</dbReference>
<organism evidence="3 4">
    <name type="scientific">Wenzhouxiangella limi</name>
    <dbReference type="NCBI Taxonomy" id="2707351"/>
    <lineage>
        <taxon>Bacteria</taxon>
        <taxon>Pseudomonadati</taxon>
        <taxon>Pseudomonadota</taxon>
        <taxon>Gammaproteobacteria</taxon>
        <taxon>Chromatiales</taxon>
        <taxon>Wenzhouxiangellaceae</taxon>
        <taxon>Wenzhouxiangella</taxon>
    </lineage>
</organism>
<dbReference type="Gene3D" id="3.10.20.30">
    <property type="match status" value="1"/>
</dbReference>
<evidence type="ECO:0000313" key="3">
    <source>
        <dbReference type="EMBL" id="NDY96029.1"/>
    </source>
</evidence>
<dbReference type="Pfam" id="PF00175">
    <property type="entry name" value="NAD_binding_1"/>
    <property type="match status" value="1"/>
</dbReference>
<dbReference type="PROSITE" id="PS51085">
    <property type="entry name" value="2FE2S_FER_2"/>
    <property type="match status" value="1"/>
</dbReference>
<dbReference type="InterPro" id="IPR039261">
    <property type="entry name" value="FNR_nucleotide-bd"/>
</dbReference>
<dbReference type="Pfam" id="PF00970">
    <property type="entry name" value="FAD_binding_6"/>
    <property type="match status" value="1"/>
</dbReference>
<reference evidence="3 4" key="1">
    <citation type="submission" date="2020-02" db="EMBL/GenBank/DDBJ databases">
        <authorList>
            <person name="Zhang X.-Y."/>
        </authorList>
    </citation>
    <scope>NUCLEOTIDE SEQUENCE [LARGE SCALE GENOMIC DNA]</scope>
    <source>
        <strain evidence="3 4">C33</strain>
    </source>
</reference>
<evidence type="ECO:0000313" key="4">
    <source>
        <dbReference type="Proteomes" id="UP000484885"/>
    </source>
</evidence>
<protein>
    <submittedName>
        <fullName evidence="3">CDP-6-deoxy-delta-3,4-glucoseen reductase</fullName>
    </submittedName>
</protein>
<dbReference type="InterPro" id="IPR012675">
    <property type="entry name" value="Beta-grasp_dom_sf"/>
</dbReference>
<dbReference type="AlphaFoldDB" id="A0A845VFM9"/>
<dbReference type="InterPro" id="IPR001433">
    <property type="entry name" value="OxRdtase_FAD/NAD-bd"/>
</dbReference>
<dbReference type="PROSITE" id="PS51384">
    <property type="entry name" value="FAD_FR"/>
    <property type="match status" value="1"/>
</dbReference>
<dbReference type="SUPFAM" id="SSF54292">
    <property type="entry name" value="2Fe-2S ferredoxin-like"/>
    <property type="match status" value="1"/>
</dbReference>
<sequence>MSQPANQITVASSGRSFSARPGETVLSAALRHGIVLPYSCKNGTCASCKCRIVEGTVGYPYNPPSALEFNDLYAGFGLSCQAVPEGDLVIEARELEQVADIPVRKLPARVESLEKFTPEIMRLRLKLPKAARLQFLAGQYIDIIQADGKRRAFSIASAPSETDFIELHIKHVSGGGFTGQVFETMKPKDILRFEGPLGTFFIRRSSDRPLILMGGGTGFAPLKSMVEELIEAGDPRPVGLFWGVRTEADLYASKLIGTWMEQHPDLSFTPVLVEPGSDWSGESGLVHEAVIRQVADLADHDVYMSGPPAMVSAGREAFLGAGVPEDRLFYDSFDFAPDVPINQS</sequence>
<proteinExistence type="predicted"/>
<dbReference type="InterPro" id="IPR050415">
    <property type="entry name" value="MRET"/>
</dbReference>
<dbReference type="PANTHER" id="PTHR47354">
    <property type="entry name" value="NADH OXIDOREDUCTASE HCR"/>
    <property type="match status" value="1"/>
</dbReference>
<feature type="domain" description="FAD-binding FR-type" evidence="2">
    <location>
        <begin position="103"/>
        <end position="203"/>
    </location>
</feature>
<evidence type="ECO:0000259" key="2">
    <source>
        <dbReference type="PROSITE" id="PS51384"/>
    </source>
</evidence>
<gene>
    <name evidence="3" type="ORF">G3I74_09825</name>
</gene>